<dbReference type="EMBL" id="JAOQIO010000034">
    <property type="protein sequence ID" value="MCU6792743.1"/>
    <property type="molecule type" value="Genomic_DNA"/>
</dbReference>
<reference evidence="1 2" key="1">
    <citation type="submission" date="2022-09" db="EMBL/GenBank/DDBJ databases">
        <authorList>
            <person name="Han X.L."/>
            <person name="Wang Q."/>
            <person name="Lu T."/>
        </authorList>
    </citation>
    <scope>NUCLEOTIDE SEQUENCE [LARGE SCALE GENOMIC DNA]</scope>
    <source>
        <strain evidence="1 2">WQ 127069</strain>
    </source>
</reference>
<comment type="caution">
    <text evidence="1">The sequence shown here is derived from an EMBL/GenBank/DDBJ whole genome shotgun (WGS) entry which is preliminary data.</text>
</comment>
<protein>
    <submittedName>
        <fullName evidence="1">Uncharacterized protein</fullName>
    </submittedName>
</protein>
<evidence type="ECO:0000313" key="2">
    <source>
        <dbReference type="Proteomes" id="UP001652445"/>
    </source>
</evidence>
<keyword evidence="2" id="KW-1185">Reference proteome</keyword>
<gene>
    <name evidence="1" type="ORF">OB236_11490</name>
</gene>
<sequence length="95" mass="10501">MPPTGNFHQVLAQTAFSNIDGQWVAATVTVQNTDSGSINMTLKKLDGTTLISYSGTKDNWRDNATINRPKWGIYQKIYSGMPEAKVQIALIQITK</sequence>
<organism evidence="1 2">
    <name type="scientific">Paenibacillus baimaensis</name>
    <dbReference type="NCBI Taxonomy" id="2982185"/>
    <lineage>
        <taxon>Bacteria</taxon>
        <taxon>Bacillati</taxon>
        <taxon>Bacillota</taxon>
        <taxon>Bacilli</taxon>
        <taxon>Bacillales</taxon>
        <taxon>Paenibacillaceae</taxon>
        <taxon>Paenibacillus</taxon>
    </lineage>
</organism>
<dbReference type="Proteomes" id="UP001652445">
    <property type="component" value="Unassembled WGS sequence"/>
</dbReference>
<evidence type="ECO:0000313" key="1">
    <source>
        <dbReference type="EMBL" id="MCU6792743.1"/>
    </source>
</evidence>
<accession>A0ABT2UDM8</accession>
<proteinExistence type="predicted"/>
<name>A0ABT2UDM8_9BACL</name>
<dbReference type="RefSeq" id="WP_262684115.1">
    <property type="nucleotide sequence ID" value="NZ_JAOQIO010000034.1"/>
</dbReference>